<gene>
    <name evidence="1" type="ORF">PsorP6_016268</name>
</gene>
<keyword evidence="2" id="KW-1185">Reference proteome</keyword>
<dbReference type="EMBL" id="CM047587">
    <property type="protein sequence ID" value="KAI9906638.1"/>
    <property type="molecule type" value="Genomic_DNA"/>
</dbReference>
<proteinExistence type="predicted"/>
<evidence type="ECO:0000313" key="2">
    <source>
        <dbReference type="Proteomes" id="UP001163321"/>
    </source>
</evidence>
<comment type="caution">
    <text evidence="1">The sequence shown here is derived from an EMBL/GenBank/DDBJ whole genome shotgun (WGS) entry which is preliminary data.</text>
</comment>
<reference evidence="1 2" key="1">
    <citation type="journal article" date="2022" name="bioRxiv">
        <title>The genome of the oomycete Peronosclerospora sorghi, a cosmopolitan pathogen of maize and sorghum, is inflated with dispersed pseudogenes.</title>
        <authorList>
            <person name="Fletcher K."/>
            <person name="Martin F."/>
            <person name="Isakeit T."/>
            <person name="Cavanaugh K."/>
            <person name="Magill C."/>
            <person name="Michelmore R."/>
        </authorList>
    </citation>
    <scope>NUCLEOTIDE SEQUENCE [LARGE SCALE GENOMIC DNA]</scope>
    <source>
        <strain evidence="1">P6</strain>
    </source>
</reference>
<accession>A0ACC0VJG8</accession>
<name>A0ACC0VJG8_9STRA</name>
<organism evidence="1 2">
    <name type="scientific">Peronosclerospora sorghi</name>
    <dbReference type="NCBI Taxonomy" id="230839"/>
    <lineage>
        <taxon>Eukaryota</taxon>
        <taxon>Sar</taxon>
        <taxon>Stramenopiles</taxon>
        <taxon>Oomycota</taxon>
        <taxon>Peronosporomycetes</taxon>
        <taxon>Peronosporales</taxon>
        <taxon>Peronosporaceae</taxon>
        <taxon>Peronosclerospora</taxon>
    </lineage>
</organism>
<protein>
    <submittedName>
        <fullName evidence="1">Uncharacterized protein</fullName>
    </submittedName>
</protein>
<dbReference type="Proteomes" id="UP001163321">
    <property type="component" value="Chromosome 8"/>
</dbReference>
<sequence>MNRMSSSSLLLLLALLAASSTAEDTTPFSTRMIESVMARQHGVVSSGAKTSTLEAGMLTLAIQSWLGLYHDRTDGTQVATFASYADAILAATSHLFPNASVAAAMPLDRLTIAQALQAPYKQQQPSVEETATLATLERSLCVQRRNQFNGFWYYVYPNWSYIDGAVSLLPYMAATPSWSDNDLLVQLQLLYMCTYNRATALLTHGYDASKTAVWADRVTGASALVWCRSLGWYVTGLVNAWEQLDGCRARTNATTCARVATELQRQANQLCTQIVTYADAATGAWYQLPTCGPTPGNFLESSCTMLFTFAILKGLRLGLLTDNAAGLQATALRAYNYTVTSGTFVVPERNGTLTWNGTVAVCSLNSSATYEYYVNRPVILNHALGEAAFILASVEVERLT</sequence>
<evidence type="ECO:0000313" key="1">
    <source>
        <dbReference type="EMBL" id="KAI9906638.1"/>
    </source>
</evidence>